<feature type="chain" id="PRO_5014776957" description="Rhamnogalacturonan lyase domain-containing protein" evidence="1">
    <location>
        <begin position="23"/>
        <end position="246"/>
    </location>
</feature>
<protein>
    <recommendedName>
        <fullName evidence="2">Rhamnogalacturonan lyase domain-containing protein</fullName>
    </recommendedName>
</protein>
<evidence type="ECO:0000313" key="3">
    <source>
        <dbReference type="EMBL" id="SEH07277.1"/>
    </source>
</evidence>
<evidence type="ECO:0000259" key="2">
    <source>
        <dbReference type="Pfam" id="PF14686"/>
    </source>
</evidence>
<dbReference type="GO" id="GO:0030246">
    <property type="term" value="F:carbohydrate binding"/>
    <property type="evidence" value="ECO:0007669"/>
    <property type="project" value="InterPro"/>
</dbReference>
<keyword evidence="4" id="KW-1185">Reference proteome</keyword>
<dbReference type="RefSeq" id="WP_103920942.1">
    <property type="nucleotide sequence ID" value="NZ_FMSV02000528.1"/>
</dbReference>
<dbReference type="Proteomes" id="UP000236724">
    <property type="component" value="Unassembled WGS sequence"/>
</dbReference>
<name>A0A1H6FB14_9GAMM</name>
<organism evidence="3 4">
    <name type="scientific">Candidatus Venteria ishoeyi</name>
    <dbReference type="NCBI Taxonomy" id="1899563"/>
    <lineage>
        <taxon>Bacteria</taxon>
        <taxon>Pseudomonadati</taxon>
        <taxon>Pseudomonadota</taxon>
        <taxon>Gammaproteobacteria</taxon>
        <taxon>Thiotrichales</taxon>
        <taxon>Thiotrichaceae</taxon>
        <taxon>Venteria</taxon>
    </lineage>
</organism>
<reference evidence="3 4" key="1">
    <citation type="submission" date="2016-10" db="EMBL/GenBank/DDBJ databases">
        <authorList>
            <person name="de Groot N.N."/>
        </authorList>
    </citation>
    <scope>NUCLEOTIDE SEQUENCE [LARGE SCALE GENOMIC DNA]</scope>
    <source>
        <strain evidence="3">MBHS1</strain>
    </source>
</reference>
<dbReference type="InterPro" id="IPR029413">
    <property type="entry name" value="RG-lyase_II"/>
</dbReference>
<gene>
    <name evidence="3" type="ORF">MBHS_03152</name>
</gene>
<proteinExistence type="predicted"/>
<evidence type="ECO:0000313" key="4">
    <source>
        <dbReference type="Proteomes" id="UP000236724"/>
    </source>
</evidence>
<dbReference type="InterPro" id="IPR013784">
    <property type="entry name" value="Carb-bd-like_fold"/>
</dbReference>
<dbReference type="OrthoDB" id="9772097at2"/>
<dbReference type="Pfam" id="PF14686">
    <property type="entry name" value="fn3_3"/>
    <property type="match status" value="1"/>
</dbReference>
<keyword evidence="1" id="KW-0732">Signal</keyword>
<dbReference type="EMBL" id="FMSV02000528">
    <property type="protein sequence ID" value="SEH07277.1"/>
    <property type="molecule type" value="Genomic_DNA"/>
</dbReference>
<dbReference type="Gene3D" id="2.60.40.1120">
    <property type="entry name" value="Carboxypeptidase-like, regulatory domain"/>
    <property type="match status" value="1"/>
</dbReference>
<evidence type="ECO:0000256" key="1">
    <source>
        <dbReference type="SAM" id="SignalP"/>
    </source>
</evidence>
<feature type="signal peptide" evidence="1">
    <location>
        <begin position="1"/>
        <end position="22"/>
    </location>
</feature>
<dbReference type="AlphaFoldDB" id="A0A1H6FB14"/>
<feature type="domain" description="Rhamnogalacturonan lyase" evidence="2">
    <location>
        <begin position="193"/>
        <end position="237"/>
    </location>
</feature>
<dbReference type="SUPFAM" id="SSF49452">
    <property type="entry name" value="Starch-binding domain-like"/>
    <property type="match status" value="1"/>
</dbReference>
<sequence>MKKTPLILALSLGLTVGTSAYAAKYQAVEVSGGGSVSGKVTFTGDDPGPKIFAITKDQEVCGKGNREIDYVKVSNGGLSNVVVYLDKVKKGKAFDAAQETGKVDQKGCAFEPFIQVMHNDKGFTAVNSDPVSHNIHTYEMMGRAKKTLFNVSQPDKDSSITKKVKLKRGVAMKIECDQHDFMHGFAFVAKSPYYALVAEDGSYTIDNVPAGKYKIKAWHGTLKDQKGSVEVAAGANSEVNFEFKGK</sequence>
<accession>A0A1H6FB14</accession>